<feature type="transmembrane region" description="Helical" evidence="4">
    <location>
        <begin position="20"/>
        <end position="42"/>
    </location>
</feature>
<keyword evidence="3 4" id="KW-0472">Membrane</keyword>
<organism evidence="6 7">
    <name type="scientific">Rhodospira trueperi</name>
    <dbReference type="NCBI Taxonomy" id="69960"/>
    <lineage>
        <taxon>Bacteria</taxon>
        <taxon>Pseudomonadati</taxon>
        <taxon>Pseudomonadota</taxon>
        <taxon>Alphaproteobacteria</taxon>
        <taxon>Rhodospirillales</taxon>
        <taxon>Rhodospirillaceae</taxon>
        <taxon>Rhodospira</taxon>
    </lineage>
</organism>
<protein>
    <submittedName>
        <fullName evidence="6">Translocation and assembly module TamA</fullName>
    </submittedName>
</protein>
<keyword evidence="4" id="KW-1133">Transmembrane helix</keyword>
<dbReference type="AlphaFoldDB" id="A0A1G6YUZ3"/>
<dbReference type="Pfam" id="PF01103">
    <property type="entry name" value="Omp85"/>
    <property type="match status" value="1"/>
</dbReference>
<sequence>MGPCVIRRKRPRRKDPGSVLVILFGHRLHLFVTAAMLAWGLAPCGFVPAGAAETAEPRVPYEVALRVQTPDGGSEDDLKSGLEAASSLRALAGDPPATRSGLRRRLESDVAAFRKVLRADGFYDATVSGSIGEGAPAQVAVTVEPGPRYTIAATRVVYRDDAGAESDGLPRSLAEVGLTEGQPARADAVLTAERDLIEHLRARGRPFAEVADRRVAVNHARRTMAVRLEVAAGPPATFGPVRYEGLERVEAGYLDGHIPWQPGAVFDSGRLDAFRNAVLDTRLFDAVTVRPADAPDADGRLPVLVSVTEAPPRSIGGGLRYATDAGPGARLFWEHRNAFGRAERLRVDLDAALTAQSLSLDFDKPRFLHPDQALTASASIERSDRDAYSGLEVEVGAGLDRRLSDTWRASAGVVVDYADLDDDEGPRRSYLVGLPLGAARDDTDDPLNPTRGTRLTAQLTPYAGQAGDVTLGFAVASLGGSAYWAPLESDRLVLAGRAGVASLMGAETEDVPATRRLYAGGGGSVRGYGHQMVGPLDAGGDPLGGRSALDLGLEARIKITETIGIVPFLDAGMVGDGVWPDPGADDILWAAGLGARYYTDFGPVRLDIGVPLNPRDEDDLFQVYISLGQAF</sequence>
<dbReference type="InterPro" id="IPR000184">
    <property type="entry name" value="Bac_surfAg_D15"/>
</dbReference>
<dbReference type="Gene3D" id="2.40.160.50">
    <property type="entry name" value="membrane protein fhac: a member of the omp85/tpsb transporter family"/>
    <property type="match status" value="1"/>
</dbReference>
<evidence type="ECO:0000256" key="3">
    <source>
        <dbReference type="ARBA" id="ARBA00023136"/>
    </source>
</evidence>
<feature type="domain" description="Bacterial surface antigen (D15)" evidence="5">
    <location>
        <begin position="337"/>
        <end position="631"/>
    </location>
</feature>
<dbReference type="Proteomes" id="UP000199412">
    <property type="component" value="Unassembled WGS sequence"/>
</dbReference>
<dbReference type="InterPro" id="IPR039910">
    <property type="entry name" value="D15-like"/>
</dbReference>
<reference evidence="6 7" key="1">
    <citation type="submission" date="2016-10" db="EMBL/GenBank/DDBJ databases">
        <authorList>
            <person name="de Groot N.N."/>
        </authorList>
    </citation>
    <scope>NUCLEOTIDE SEQUENCE [LARGE SCALE GENOMIC DNA]</scope>
    <source>
        <strain evidence="6 7">ATCC 700224</strain>
    </source>
</reference>
<dbReference type="PANTHER" id="PTHR12815">
    <property type="entry name" value="SORTING AND ASSEMBLY MACHINERY SAMM50 PROTEIN FAMILY MEMBER"/>
    <property type="match status" value="1"/>
</dbReference>
<comment type="subcellular location">
    <subcellularLocation>
        <location evidence="1">Membrane</location>
    </subcellularLocation>
</comment>
<evidence type="ECO:0000313" key="6">
    <source>
        <dbReference type="EMBL" id="SDD94121.1"/>
    </source>
</evidence>
<evidence type="ECO:0000256" key="2">
    <source>
        <dbReference type="ARBA" id="ARBA00022452"/>
    </source>
</evidence>
<keyword evidence="4" id="KW-0812">Transmembrane</keyword>
<accession>A0A1G6YUZ3</accession>
<evidence type="ECO:0000313" key="7">
    <source>
        <dbReference type="Proteomes" id="UP000199412"/>
    </source>
</evidence>
<dbReference type="Gene3D" id="3.10.20.310">
    <property type="entry name" value="membrane protein fhac"/>
    <property type="match status" value="1"/>
</dbReference>
<evidence type="ECO:0000256" key="1">
    <source>
        <dbReference type="ARBA" id="ARBA00004370"/>
    </source>
</evidence>
<dbReference type="STRING" id="69960.SAMN05421720_102137"/>
<evidence type="ECO:0000259" key="5">
    <source>
        <dbReference type="Pfam" id="PF01103"/>
    </source>
</evidence>
<dbReference type="PANTHER" id="PTHR12815:SF42">
    <property type="entry name" value="BACTERIAL SURFACE ANTIGEN (D15) DOMAIN-CONTAINING PROTEIN"/>
    <property type="match status" value="1"/>
</dbReference>
<proteinExistence type="predicted"/>
<dbReference type="EMBL" id="FNAP01000002">
    <property type="protein sequence ID" value="SDD94121.1"/>
    <property type="molecule type" value="Genomic_DNA"/>
</dbReference>
<name>A0A1G6YUZ3_9PROT</name>
<keyword evidence="7" id="KW-1185">Reference proteome</keyword>
<gene>
    <name evidence="6" type="ORF">SAMN05421720_102137</name>
</gene>
<keyword evidence="2" id="KW-1134">Transmembrane beta strand</keyword>
<dbReference type="GO" id="GO:0019867">
    <property type="term" value="C:outer membrane"/>
    <property type="evidence" value="ECO:0007669"/>
    <property type="project" value="InterPro"/>
</dbReference>
<evidence type="ECO:0000256" key="4">
    <source>
        <dbReference type="SAM" id="Phobius"/>
    </source>
</evidence>